<comment type="caution">
    <text evidence="1">The sequence shown here is derived from an EMBL/GenBank/DDBJ whole genome shotgun (WGS) entry which is preliminary data.</text>
</comment>
<dbReference type="EMBL" id="DTFI01000206">
    <property type="protein sequence ID" value="HGI44181.1"/>
    <property type="molecule type" value="Genomic_DNA"/>
</dbReference>
<reference evidence="1" key="1">
    <citation type="journal article" date="2020" name="mSystems">
        <title>Genome- and Community-Level Interaction Insights into Carbon Utilization and Element Cycling Functions of Hydrothermarchaeota in Hydrothermal Sediment.</title>
        <authorList>
            <person name="Zhou Z."/>
            <person name="Liu Y."/>
            <person name="Xu W."/>
            <person name="Pan J."/>
            <person name="Luo Z.H."/>
            <person name="Li M."/>
        </authorList>
    </citation>
    <scope>NUCLEOTIDE SEQUENCE [LARGE SCALE GENOMIC DNA]</scope>
    <source>
        <strain evidence="1">SpSt-735</strain>
    </source>
</reference>
<name>A0A7C4BAD3_THEPE</name>
<organism evidence="1">
    <name type="scientific">Thermofilum pendens</name>
    <dbReference type="NCBI Taxonomy" id="2269"/>
    <lineage>
        <taxon>Archaea</taxon>
        <taxon>Thermoproteota</taxon>
        <taxon>Thermoprotei</taxon>
        <taxon>Thermofilales</taxon>
        <taxon>Thermofilaceae</taxon>
        <taxon>Thermofilum</taxon>
    </lineage>
</organism>
<evidence type="ECO:0000313" key="1">
    <source>
        <dbReference type="EMBL" id="HGI44181.1"/>
    </source>
</evidence>
<accession>A0A7C4BAD3</accession>
<proteinExistence type="predicted"/>
<sequence length="97" mass="11008">MSYVVVRAGCSEDRVRKNKLYKALLGTTSSTGGRRYRSRGLLHKLGGIRLSRGVYLIPVDSVEPLLDELEKRGLRGCMEVLDICLYPCRQPVRRERA</sequence>
<dbReference type="AlphaFoldDB" id="A0A7C4BAD3"/>
<protein>
    <submittedName>
        <fullName evidence="1">Uncharacterized protein</fullName>
    </submittedName>
</protein>
<gene>
    <name evidence="1" type="ORF">ENV17_07340</name>
</gene>